<accession>A0A2S8IRW0</accession>
<evidence type="ECO:0000313" key="2">
    <source>
        <dbReference type="EMBL" id="PQP17497.1"/>
    </source>
</evidence>
<dbReference type="RefSeq" id="WP_105391370.1">
    <property type="nucleotide sequence ID" value="NZ_PUIQ01000019.1"/>
</dbReference>
<feature type="compositionally biased region" description="Basic and acidic residues" evidence="1">
    <location>
        <begin position="37"/>
        <end position="47"/>
    </location>
</feature>
<name>A0A2S8IRW0_BURCE</name>
<sequence>MKYQESTAIDRRDQATRQKLRDDFARADIERADIERADKRTQNDARIDSNASKWRYFSPDHRVK</sequence>
<dbReference type="AlphaFoldDB" id="A0A2S8IRW0"/>
<protein>
    <submittedName>
        <fullName evidence="2">Uncharacterized protein</fullName>
    </submittedName>
</protein>
<evidence type="ECO:0000313" key="3">
    <source>
        <dbReference type="Proteomes" id="UP000238206"/>
    </source>
</evidence>
<proteinExistence type="predicted"/>
<gene>
    <name evidence="2" type="ORF">C5615_16870</name>
</gene>
<comment type="caution">
    <text evidence="2">The sequence shown here is derived from an EMBL/GenBank/DDBJ whole genome shotgun (WGS) entry which is preliminary data.</text>
</comment>
<organism evidence="2 3">
    <name type="scientific">Burkholderia cepacia</name>
    <name type="common">Pseudomonas cepacia</name>
    <dbReference type="NCBI Taxonomy" id="292"/>
    <lineage>
        <taxon>Bacteria</taxon>
        <taxon>Pseudomonadati</taxon>
        <taxon>Pseudomonadota</taxon>
        <taxon>Betaproteobacteria</taxon>
        <taxon>Burkholderiales</taxon>
        <taxon>Burkholderiaceae</taxon>
        <taxon>Burkholderia</taxon>
        <taxon>Burkholderia cepacia complex</taxon>
    </lineage>
</organism>
<dbReference type="EMBL" id="PUIQ01000019">
    <property type="protein sequence ID" value="PQP17497.1"/>
    <property type="molecule type" value="Genomic_DNA"/>
</dbReference>
<feature type="region of interest" description="Disordered" evidence="1">
    <location>
        <begin position="37"/>
        <end position="64"/>
    </location>
</feature>
<evidence type="ECO:0000256" key="1">
    <source>
        <dbReference type="SAM" id="MobiDB-lite"/>
    </source>
</evidence>
<dbReference type="Proteomes" id="UP000238206">
    <property type="component" value="Unassembled WGS sequence"/>
</dbReference>
<reference evidence="2 3" key="1">
    <citation type="submission" date="2018-02" db="EMBL/GenBank/DDBJ databases">
        <title>Draft genome sequencing of Burkholderia cepacia Y14-15.</title>
        <authorList>
            <person name="Zheng B.-X."/>
        </authorList>
    </citation>
    <scope>NUCLEOTIDE SEQUENCE [LARGE SCALE GENOMIC DNA]</scope>
    <source>
        <strain evidence="2 3">Y14-15</strain>
    </source>
</reference>